<dbReference type="PANTHER" id="PTHR36183">
    <property type="entry name" value="BETA-GLUCURONIDASE"/>
    <property type="match status" value="1"/>
</dbReference>
<accession>D8QFJ7</accession>
<name>D8QFJ7_SCHCM</name>
<sequence>MSVINQVIGRNSTHLQPPFLNLMQTLVERGGPVRIRLGGNTQEFAFMVDDLGDGKAVSKQKAESNNPTETPAVIYTMDLFYLMSNVSSLVDVRWVLGVPFNETDWRLEIAQYGTQILGDKLLALQIGNEPDLYVAHGHRPDTYTPATYSDEFASCGDALDAAGIRTDKYLIGTLIGPSVATGDWRPEDVWDTGFLDRHKDRLGILAVEHYPDNNCFAMYGANGSPKVNQDEFPLFLNHTAPVSLLQPYLNSSALAQGAGLPFYMLETNTASCGGFPGISNSYGAALWALDYGFQLAYSNFSGGMLHVGGQNVFYNVRDSPMSPPGARSAYSEFTLGSIFYSALILSEALGSTGTAQVVDLQGNNGNIYTPQYAVYENGKLARVALFNYVTDANGGNDYTATIRADGLPGSAKVKYLQGGEGGVAAIKDFKYAGQTFGNQFEVDGILRGDLDVQTVACSDGGCAVHVPAPGFALVFLEDDADVADKDAATRTFATTAQTKTLNTATVDPSVLATANGMNGTERGWLGSTSHGSVTDGAVGRVGGGELVWAAVCVVGVSMLYVSV</sequence>
<dbReference type="STRING" id="578458.D8QFJ7"/>
<organism evidence="3">
    <name type="scientific">Schizophyllum commune (strain H4-8 / FGSC 9210)</name>
    <name type="common">Split gill fungus</name>
    <dbReference type="NCBI Taxonomy" id="578458"/>
    <lineage>
        <taxon>Eukaryota</taxon>
        <taxon>Fungi</taxon>
        <taxon>Dikarya</taxon>
        <taxon>Basidiomycota</taxon>
        <taxon>Agaricomycotina</taxon>
        <taxon>Agaricomycetes</taxon>
        <taxon>Agaricomycetidae</taxon>
        <taxon>Agaricales</taxon>
        <taxon>Schizophyllaceae</taxon>
        <taxon>Schizophyllum</taxon>
    </lineage>
</organism>
<evidence type="ECO:0000313" key="2">
    <source>
        <dbReference type="EMBL" id="EFI93425.1"/>
    </source>
</evidence>
<dbReference type="Proteomes" id="UP000007431">
    <property type="component" value="Unassembled WGS sequence"/>
</dbReference>
<feature type="domain" description="Beta-glucuronidase C-terminal" evidence="1">
    <location>
        <begin position="371"/>
        <end position="473"/>
    </location>
</feature>
<dbReference type="OMA" id="NNITWAG"/>
<dbReference type="Pfam" id="PF16862">
    <property type="entry name" value="Glyco_hydro_79C"/>
    <property type="match status" value="1"/>
</dbReference>
<dbReference type="PANTHER" id="PTHR36183:SF2">
    <property type="entry name" value="BETA-GLUCURONIDASE C-TERMINAL DOMAIN-CONTAINING PROTEIN"/>
    <property type="match status" value="1"/>
</dbReference>
<dbReference type="Gene3D" id="3.20.20.80">
    <property type="entry name" value="Glycosidases"/>
    <property type="match status" value="1"/>
</dbReference>
<dbReference type="InterPro" id="IPR052974">
    <property type="entry name" value="GH79_Enzymes"/>
</dbReference>
<keyword evidence="3" id="KW-1185">Reference proteome</keyword>
<protein>
    <submittedName>
        <fullName evidence="2">Glycoside hydrolase family 79 protein</fullName>
    </submittedName>
</protein>
<dbReference type="HOGENOM" id="CLU_023945_0_0_1"/>
<gene>
    <name evidence="2" type="ORF">SCHCODRAFT_78927</name>
</gene>
<dbReference type="VEuPathDB" id="FungiDB:SCHCODRAFT_02638681"/>
<dbReference type="InParanoid" id="D8QFJ7"/>
<dbReference type="InterPro" id="IPR017853">
    <property type="entry name" value="GH"/>
</dbReference>
<reference evidence="2 3" key="1">
    <citation type="journal article" date="2010" name="Nat. Biotechnol.">
        <title>Genome sequence of the model mushroom Schizophyllum commune.</title>
        <authorList>
            <person name="Ohm R.A."/>
            <person name="de Jong J.F."/>
            <person name="Lugones L.G."/>
            <person name="Aerts A."/>
            <person name="Kothe E."/>
            <person name="Stajich J.E."/>
            <person name="de Vries R.P."/>
            <person name="Record E."/>
            <person name="Levasseur A."/>
            <person name="Baker S.E."/>
            <person name="Bartholomew K.A."/>
            <person name="Coutinho P.M."/>
            <person name="Erdmann S."/>
            <person name="Fowler T.J."/>
            <person name="Gathman A.C."/>
            <person name="Lombard V."/>
            <person name="Henrissat B."/>
            <person name="Knabe N."/>
            <person name="Kuees U."/>
            <person name="Lilly W.W."/>
            <person name="Lindquist E."/>
            <person name="Lucas S."/>
            <person name="Magnuson J.K."/>
            <person name="Piumi F."/>
            <person name="Raudaskoski M."/>
            <person name="Salamov A."/>
            <person name="Schmutz J."/>
            <person name="Schwarze F.W.M.R."/>
            <person name="vanKuyk P.A."/>
            <person name="Horton J.S."/>
            <person name="Grigoriev I.V."/>
            <person name="Woesten H.A.B."/>
        </authorList>
    </citation>
    <scope>NUCLEOTIDE SEQUENCE [LARGE SCALE GENOMIC DNA]</scope>
    <source>
        <strain evidence="3">H4-8 / FGSC 9210</strain>
    </source>
</reference>
<dbReference type="InterPro" id="IPR013780">
    <property type="entry name" value="Glyco_hydro_b"/>
</dbReference>
<proteinExistence type="predicted"/>
<dbReference type="eggNOG" id="ENOG502QTN4">
    <property type="taxonomic scope" value="Eukaryota"/>
</dbReference>
<dbReference type="InterPro" id="IPR031728">
    <property type="entry name" value="GlcAase_C"/>
</dbReference>
<keyword evidence="2" id="KW-0378">Hydrolase</keyword>
<dbReference type="SUPFAM" id="SSF51445">
    <property type="entry name" value="(Trans)glycosidases"/>
    <property type="match status" value="1"/>
</dbReference>
<dbReference type="GO" id="GO:0016787">
    <property type="term" value="F:hydrolase activity"/>
    <property type="evidence" value="ECO:0007669"/>
    <property type="project" value="UniProtKB-KW"/>
</dbReference>
<dbReference type="Gene3D" id="2.60.40.1180">
    <property type="entry name" value="Golgi alpha-mannosidase II"/>
    <property type="match status" value="1"/>
</dbReference>
<dbReference type="AlphaFoldDB" id="D8QFJ7"/>
<evidence type="ECO:0000259" key="1">
    <source>
        <dbReference type="Pfam" id="PF16862"/>
    </source>
</evidence>
<dbReference type="EMBL" id="GL377311">
    <property type="protein sequence ID" value="EFI93425.1"/>
    <property type="molecule type" value="Genomic_DNA"/>
</dbReference>
<evidence type="ECO:0000313" key="3">
    <source>
        <dbReference type="Proteomes" id="UP000007431"/>
    </source>
</evidence>